<evidence type="ECO:0000313" key="1">
    <source>
        <dbReference type="EMBL" id="TWP50951.1"/>
    </source>
</evidence>
<protein>
    <recommendedName>
        <fullName evidence="3">XRE family transcriptional regulator</fullName>
    </recommendedName>
</protein>
<dbReference type="OrthoDB" id="3695438at2"/>
<dbReference type="GO" id="GO:0003677">
    <property type="term" value="F:DNA binding"/>
    <property type="evidence" value="ECO:0007669"/>
    <property type="project" value="InterPro"/>
</dbReference>
<accession>A0A563ETW5</accession>
<dbReference type="EMBL" id="VOBR01000010">
    <property type="protein sequence ID" value="TWP50951.1"/>
    <property type="molecule type" value="Genomic_DNA"/>
</dbReference>
<organism evidence="1 2">
    <name type="scientific">Lentzea tibetensis</name>
    <dbReference type="NCBI Taxonomy" id="2591470"/>
    <lineage>
        <taxon>Bacteria</taxon>
        <taxon>Bacillati</taxon>
        <taxon>Actinomycetota</taxon>
        <taxon>Actinomycetes</taxon>
        <taxon>Pseudonocardiales</taxon>
        <taxon>Pseudonocardiaceae</taxon>
        <taxon>Lentzea</taxon>
    </lineage>
</organism>
<dbReference type="Gene3D" id="1.10.260.40">
    <property type="entry name" value="lambda repressor-like DNA-binding domains"/>
    <property type="match status" value="1"/>
</dbReference>
<name>A0A563ETW5_9PSEU</name>
<comment type="caution">
    <text evidence="1">The sequence shown here is derived from an EMBL/GenBank/DDBJ whole genome shotgun (WGS) entry which is preliminary data.</text>
</comment>
<reference evidence="1 2" key="1">
    <citation type="submission" date="2019-07" db="EMBL/GenBank/DDBJ databases">
        <title>Lentzea xizangensis sp. nov., isolated from Qinghai-Tibetan Plateau Soils.</title>
        <authorList>
            <person name="Huang J."/>
        </authorList>
    </citation>
    <scope>NUCLEOTIDE SEQUENCE [LARGE SCALE GENOMIC DNA]</scope>
    <source>
        <strain evidence="1 2">FXJ1.1311</strain>
    </source>
</reference>
<keyword evidence="2" id="KW-1185">Reference proteome</keyword>
<dbReference type="AlphaFoldDB" id="A0A563ETW5"/>
<dbReference type="InterPro" id="IPR010982">
    <property type="entry name" value="Lambda_DNA-bd_dom_sf"/>
</dbReference>
<dbReference type="Proteomes" id="UP000316639">
    <property type="component" value="Unassembled WGS sequence"/>
</dbReference>
<proteinExistence type="predicted"/>
<gene>
    <name evidence="1" type="ORF">FKR81_17915</name>
</gene>
<evidence type="ECO:0008006" key="3">
    <source>
        <dbReference type="Google" id="ProtNLM"/>
    </source>
</evidence>
<sequence length="121" mass="13141">MAKTDDHPGAWLGATIRGFLNERYGGKVPGVRRISADIKAACDGETISHGHIHNILAGEADNLTDRTRTLLARFFGKPITAFLPEEESDDTVRALAARFATLDDKQVAAIKQAIEIVTRGQ</sequence>
<evidence type="ECO:0000313" key="2">
    <source>
        <dbReference type="Proteomes" id="UP000316639"/>
    </source>
</evidence>